<dbReference type="PRINTS" id="PR00082">
    <property type="entry name" value="GLFDHDRGNASE"/>
</dbReference>
<feature type="binding site" evidence="7">
    <location>
        <position position="89"/>
    </location>
    <ligand>
        <name>substrate</name>
    </ligand>
</feature>
<dbReference type="RefSeq" id="WP_076340278.1">
    <property type="nucleotide sequence ID" value="NZ_CAPDDE010000053.1"/>
</dbReference>
<comment type="subunit">
    <text evidence="2">Homohexamer.</text>
</comment>
<feature type="binding site" evidence="7">
    <location>
        <position position="239"/>
    </location>
    <ligand>
        <name>NAD(+)</name>
        <dbReference type="ChEBI" id="CHEBI:57540"/>
    </ligand>
</feature>
<feature type="active site" description="Proton donor" evidence="6">
    <location>
        <position position="125"/>
    </location>
</feature>
<evidence type="ECO:0000256" key="4">
    <source>
        <dbReference type="ARBA" id="ARBA00023002"/>
    </source>
</evidence>
<dbReference type="GO" id="GO:0000166">
    <property type="term" value="F:nucleotide binding"/>
    <property type="evidence" value="ECO:0007669"/>
    <property type="project" value="UniProtKB-KW"/>
</dbReference>
<dbReference type="InterPro" id="IPR050724">
    <property type="entry name" value="Glu_Leu_Phe_Val_DH"/>
</dbReference>
<dbReference type="SMART" id="SM00839">
    <property type="entry name" value="ELFV_dehydrog"/>
    <property type="match status" value="1"/>
</dbReference>
<dbReference type="InterPro" id="IPR006096">
    <property type="entry name" value="Glu/Leu/Phe/Val/Trp_DH_C"/>
</dbReference>
<gene>
    <name evidence="11" type="ORF">BO225_00045</name>
</gene>
<accession>A0A1U7NQX1</accession>
<comment type="similarity">
    <text evidence="1 5 9">Belongs to the Glu/Leu/Phe/Val dehydrogenases family.</text>
</comment>
<dbReference type="InterPro" id="IPR006095">
    <property type="entry name" value="Glu/Leu/Phe/Val/Trp_DH"/>
</dbReference>
<dbReference type="FunFam" id="3.40.50.10860:FF:000002">
    <property type="entry name" value="Glutamate dehydrogenase"/>
    <property type="match status" value="1"/>
</dbReference>
<dbReference type="PROSITE" id="PS00074">
    <property type="entry name" value="GLFV_DEHYDROGENASE"/>
    <property type="match status" value="1"/>
</dbReference>
<dbReference type="AlphaFoldDB" id="A0A1U7NQX1"/>
<dbReference type="InterPro" id="IPR006097">
    <property type="entry name" value="Glu/Leu/Phe/Val/Trp_DH_dimer"/>
</dbReference>
<evidence type="ECO:0000256" key="5">
    <source>
        <dbReference type="PIRNR" id="PIRNR000185"/>
    </source>
</evidence>
<feature type="binding site" evidence="7">
    <location>
        <position position="375"/>
    </location>
    <ligand>
        <name>substrate</name>
    </ligand>
</feature>
<dbReference type="Gene3D" id="1.10.285.10">
    <property type="entry name" value="Glutamate Dehydrogenase, chain A, domain 3"/>
    <property type="match status" value="2"/>
</dbReference>
<keyword evidence="7" id="KW-0520">NAD</keyword>
<name>A0A1U7NQX1_9FIRM</name>
<feature type="binding site" evidence="7">
    <location>
        <position position="164"/>
    </location>
    <ligand>
        <name>substrate</name>
    </ligand>
</feature>
<evidence type="ECO:0000259" key="10">
    <source>
        <dbReference type="SMART" id="SM00839"/>
    </source>
</evidence>
<evidence type="ECO:0000256" key="1">
    <source>
        <dbReference type="ARBA" id="ARBA00006382"/>
    </source>
</evidence>
<dbReference type="OrthoDB" id="9803297at2"/>
<evidence type="ECO:0000313" key="11">
    <source>
        <dbReference type="EMBL" id="OLU48029.1"/>
    </source>
</evidence>
<keyword evidence="12" id="KW-1185">Reference proteome</keyword>
<dbReference type="InterPro" id="IPR046346">
    <property type="entry name" value="Aminoacid_DH-like_N_sf"/>
</dbReference>
<feature type="binding site" evidence="7">
    <location>
        <position position="110"/>
    </location>
    <ligand>
        <name>substrate</name>
    </ligand>
</feature>
<dbReference type="EMBL" id="MPKA01000004">
    <property type="protein sequence ID" value="OLU48029.1"/>
    <property type="molecule type" value="Genomic_DNA"/>
</dbReference>
<protein>
    <recommendedName>
        <fullName evidence="3 5">Glutamate dehydrogenase</fullName>
    </recommendedName>
</protein>
<feature type="binding site" evidence="7">
    <location>
        <position position="113"/>
    </location>
    <ligand>
        <name>substrate</name>
    </ligand>
</feature>
<dbReference type="FunFam" id="3.40.50.720:FF:000030">
    <property type="entry name" value="Glutamate dehydrogenase"/>
    <property type="match status" value="1"/>
</dbReference>
<dbReference type="InterPro" id="IPR014362">
    <property type="entry name" value="Glu_DH"/>
</dbReference>
<dbReference type="Gene3D" id="3.40.50.720">
    <property type="entry name" value="NAD(P)-binding Rossmann-like Domain"/>
    <property type="match status" value="1"/>
</dbReference>
<feature type="binding site" evidence="7">
    <location>
        <position position="208"/>
    </location>
    <ligand>
        <name>NAD(+)</name>
        <dbReference type="ChEBI" id="CHEBI:57540"/>
    </ligand>
</feature>
<dbReference type="PANTHER" id="PTHR43571:SF1">
    <property type="entry name" value="NADP-SPECIFIC GLUTAMATE DEHYDROGENASE 1-RELATED"/>
    <property type="match status" value="1"/>
</dbReference>
<feature type="site" description="Important for catalysis" evidence="8">
    <location>
        <position position="165"/>
    </location>
</feature>
<evidence type="ECO:0000256" key="2">
    <source>
        <dbReference type="ARBA" id="ARBA00011643"/>
    </source>
</evidence>
<organism evidence="11 12">
    <name type="scientific">Dubosiella newyorkensis</name>
    <dbReference type="NCBI Taxonomy" id="1862672"/>
    <lineage>
        <taxon>Bacteria</taxon>
        <taxon>Bacillati</taxon>
        <taxon>Bacillota</taxon>
        <taxon>Erysipelotrichia</taxon>
        <taxon>Erysipelotrichales</taxon>
        <taxon>Erysipelotrichaceae</taxon>
        <taxon>Dubosiella</taxon>
    </lineage>
</organism>
<dbReference type="Proteomes" id="UP000186705">
    <property type="component" value="Unassembled WGS sequence"/>
</dbReference>
<feature type="domain" description="Glutamate/phenylalanine/leucine/valine/L-tryptophan dehydrogenase C-terminal" evidence="10">
    <location>
        <begin position="201"/>
        <end position="441"/>
    </location>
</feature>
<dbReference type="FunFam" id="1.10.285.10:FF:000001">
    <property type="entry name" value="Glutamate dehydrogenase"/>
    <property type="match status" value="1"/>
</dbReference>
<dbReference type="Pfam" id="PF00208">
    <property type="entry name" value="ELFV_dehydrog"/>
    <property type="match status" value="1"/>
</dbReference>
<dbReference type="SUPFAM" id="SSF53223">
    <property type="entry name" value="Aminoacid dehydrogenase-like, N-terminal domain"/>
    <property type="match status" value="1"/>
</dbReference>
<evidence type="ECO:0000256" key="7">
    <source>
        <dbReference type="PIRSR" id="PIRSR000185-2"/>
    </source>
</evidence>
<evidence type="ECO:0000313" key="12">
    <source>
        <dbReference type="Proteomes" id="UP000186705"/>
    </source>
</evidence>
<dbReference type="PIRSF" id="PIRSF000185">
    <property type="entry name" value="Glu_DH"/>
    <property type="match status" value="1"/>
</dbReference>
<dbReference type="Pfam" id="PF02812">
    <property type="entry name" value="ELFV_dehydrog_N"/>
    <property type="match status" value="1"/>
</dbReference>
<dbReference type="GO" id="GO:0005829">
    <property type="term" value="C:cytosol"/>
    <property type="evidence" value="ECO:0007669"/>
    <property type="project" value="TreeGrafter"/>
</dbReference>
<evidence type="ECO:0000256" key="6">
    <source>
        <dbReference type="PIRSR" id="PIRSR000185-1"/>
    </source>
</evidence>
<evidence type="ECO:0000256" key="8">
    <source>
        <dbReference type="PIRSR" id="PIRSR000185-3"/>
    </source>
</evidence>
<dbReference type="CDD" id="cd05313">
    <property type="entry name" value="NAD_bind_2_Glu_DH"/>
    <property type="match status" value="1"/>
</dbReference>
<dbReference type="InterPro" id="IPR033524">
    <property type="entry name" value="Glu/Leu/Phe/Val_DH_AS"/>
</dbReference>
<dbReference type="GO" id="GO:0006537">
    <property type="term" value="P:glutamate biosynthetic process"/>
    <property type="evidence" value="ECO:0007669"/>
    <property type="project" value="TreeGrafter"/>
</dbReference>
<proteinExistence type="inferred from homology"/>
<dbReference type="GO" id="GO:0004354">
    <property type="term" value="F:glutamate dehydrogenase (NADP+) activity"/>
    <property type="evidence" value="ECO:0007669"/>
    <property type="project" value="TreeGrafter"/>
</dbReference>
<dbReference type="NCBIfam" id="NF006929">
    <property type="entry name" value="PRK09414.1"/>
    <property type="match status" value="1"/>
</dbReference>
<keyword evidence="4 5" id="KW-0560">Oxidoreductase</keyword>
<reference evidence="11 12" key="1">
    <citation type="submission" date="2016-11" db="EMBL/GenBank/DDBJ databases">
        <title>Description of two novel members of the family Erysipelotrichaceae: Ileibacterium lipovorans gen. nov., sp. nov. and Dubosiella newyorkensis, gen. nov., sp. nov.</title>
        <authorList>
            <person name="Cox L.M."/>
            <person name="Sohn J."/>
            <person name="Tyrrell K.L."/>
            <person name="Citron D.M."/>
            <person name="Lawson P.A."/>
            <person name="Patel N.B."/>
            <person name="Iizumi T."/>
            <person name="Perez-Perez G.I."/>
            <person name="Goldstein E.J."/>
            <person name="Blaser M.J."/>
        </authorList>
    </citation>
    <scope>NUCLEOTIDE SEQUENCE [LARGE SCALE GENOMIC DNA]</scope>
    <source>
        <strain evidence="11 12">NYU-BL-A4</strain>
    </source>
</reference>
<dbReference type="InterPro" id="IPR036291">
    <property type="entry name" value="NAD(P)-bd_dom_sf"/>
</dbReference>
<evidence type="ECO:0000256" key="3">
    <source>
        <dbReference type="ARBA" id="ARBA00012896"/>
    </source>
</evidence>
<evidence type="ECO:0000256" key="9">
    <source>
        <dbReference type="RuleBase" id="RU004417"/>
    </source>
</evidence>
<dbReference type="PANTHER" id="PTHR43571">
    <property type="entry name" value="NADP-SPECIFIC GLUTAMATE DEHYDROGENASE 1-RELATED"/>
    <property type="match status" value="1"/>
</dbReference>
<dbReference type="SUPFAM" id="SSF51735">
    <property type="entry name" value="NAD(P)-binding Rossmann-fold domains"/>
    <property type="match status" value="1"/>
</dbReference>
<dbReference type="GeneID" id="78274351"/>
<dbReference type="Gene3D" id="3.40.50.10860">
    <property type="entry name" value="Leucine Dehydrogenase, chain A, domain 1"/>
    <property type="match status" value="1"/>
</dbReference>
<keyword evidence="7" id="KW-0547">Nucleotide-binding</keyword>
<dbReference type="InterPro" id="IPR033922">
    <property type="entry name" value="NAD_bind_Glu_DH"/>
</dbReference>
<sequence>MTDLKALYQTIEKRNPNDAEFLQAVEEVFESLSVIADVHPEKLDEDVLARLVEPERQIIFRVPWVDDQGKTQVNRGFRIQFNSAIGPYKGGLRFHPSVNVSIIKFLGFEQIFKNALTTLPMGGGKGGSDFDPKGKSDGEVMRFCQSFMTELFRHIGANTDVPAGDIGVGAREIGYMFGQYKRIRDEFTGVLTGKGLSYGGSLVRTEATGYGLCYFTQAMLEDKGTNFENKTVVISGSGNVAIYACQKAQEFGAKVVTLSDSNGFIYDPDGIDLATVKDIKEIRRGRIKEYLELHPTATYTEGKRPWSIPCDIALPCATQNELDLEDAKELVKNGVMAVCEGANMPTTPDAIHYLLENKILYAPGKASNAGGVACSGLEMSQNAEHLSWSFKDVDDKLRHIMINIFKTCRDTAAEYGHPDQYVVGANIASYLKVAEAMKAQGCV</sequence>
<comment type="caution">
    <text evidence="11">The sequence shown here is derived from an EMBL/GenBank/DDBJ whole genome shotgun (WGS) entry which is preliminary data.</text>
</comment>
<dbReference type="STRING" id="1862672.BO225_00045"/>